<proteinExistence type="predicted"/>
<comment type="caution">
    <text evidence="1">The sequence shown here is derived from an EMBL/GenBank/DDBJ whole genome shotgun (WGS) entry which is preliminary data.</text>
</comment>
<name>A0A929KW45_9SPHI</name>
<dbReference type="EMBL" id="JADFFL010000003">
    <property type="protein sequence ID" value="MBE9662247.1"/>
    <property type="molecule type" value="Genomic_DNA"/>
</dbReference>
<dbReference type="Proteomes" id="UP000622475">
    <property type="component" value="Unassembled WGS sequence"/>
</dbReference>
<reference evidence="1" key="1">
    <citation type="submission" date="2020-10" db="EMBL/GenBank/DDBJ databases">
        <title>Mucilaginibacter mali sp. nov., isolated from rhizosphere soil of apple orchard.</title>
        <authorList>
            <person name="Lee J.-S."/>
            <person name="Kim H.S."/>
            <person name="Kim J.-S."/>
        </authorList>
    </citation>
    <scope>NUCLEOTIDE SEQUENCE</scope>
    <source>
        <strain evidence="1">KCTC 22746</strain>
    </source>
</reference>
<dbReference type="RefSeq" id="WP_194111427.1">
    <property type="nucleotide sequence ID" value="NZ_JADFFL010000003.1"/>
</dbReference>
<keyword evidence="2" id="KW-1185">Reference proteome</keyword>
<evidence type="ECO:0000313" key="1">
    <source>
        <dbReference type="EMBL" id="MBE9662247.1"/>
    </source>
</evidence>
<dbReference type="AlphaFoldDB" id="A0A929KW45"/>
<sequence length="249" mass="28281">MYKFLITLALLFICLDSMAQRRPLPPLFPPHPSRRDPARDSALIRKRDSLIEAHRDTTAFTNAGLMTIGLEPIFHFNNALKFDLAYKFPGKKFGLELTPEIYTGQRLFSFNGDRIDGFGIGLYHQSYITNGKSKPIITSLGLTYRAVNVKYNDEGFIPEQRNGLTYYRYREFEDVVKAQNIMINATVAGRLTNNRSPVFLDIYCGVGYKFGSESATYPGNRNYKNYMWDFGYNGATLLAGVKFGPSVVF</sequence>
<protein>
    <submittedName>
        <fullName evidence="1">Uncharacterized protein</fullName>
    </submittedName>
</protein>
<accession>A0A929KW45</accession>
<organism evidence="1 2">
    <name type="scientific">Mucilaginibacter myungsuensis</name>
    <dbReference type="NCBI Taxonomy" id="649104"/>
    <lineage>
        <taxon>Bacteria</taxon>
        <taxon>Pseudomonadati</taxon>
        <taxon>Bacteroidota</taxon>
        <taxon>Sphingobacteriia</taxon>
        <taxon>Sphingobacteriales</taxon>
        <taxon>Sphingobacteriaceae</taxon>
        <taxon>Mucilaginibacter</taxon>
    </lineage>
</organism>
<evidence type="ECO:0000313" key="2">
    <source>
        <dbReference type="Proteomes" id="UP000622475"/>
    </source>
</evidence>
<gene>
    <name evidence="1" type="ORF">IRJ16_10165</name>
</gene>